<evidence type="ECO:0008006" key="3">
    <source>
        <dbReference type="Google" id="ProtNLM"/>
    </source>
</evidence>
<accession>A0AAJ6B9Q7</accession>
<organism evidence="1 2">
    <name type="scientific">Candidatus Pedobacter colombiensis</name>
    <dbReference type="NCBI Taxonomy" id="3121371"/>
    <lineage>
        <taxon>Bacteria</taxon>
        <taxon>Pseudomonadati</taxon>
        <taxon>Bacteroidota</taxon>
        <taxon>Sphingobacteriia</taxon>
        <taxon>Sphingobacteriales</taxon>
        <taxon>Sphingobacteriaceae</taxon>
        <taxon>Pedobacter</taxon>
    </lineage>
</organism>
<name>A0AAJ6B9Q7_9SPHI</name>
<evidence type="ECO:0000313" key="2">
    <source>
        <dbReference type="Proteomes" id="UP001214530"/>
    </source>
</evidence>
<dbReference type="Proteomes" id="UP001214530">
    <property type="component" value="Chromosome"/>
</dbReference>
<reference evidence="1" key="1">
    <citation type="submission" date="2023-03" db="EMBL/GenBank/DDBJ databases">
        <title>Andean soil-derived lignocellulolytic bacterial consortium as a source of novel taxa and putative plastic-active enzymes.</title>
        <authorList>
            <person name="Diaz-Garcia L."/>
            <person name="Chuvochina M."/>
            <person name="Feuerriegel G."/>
            <person name="Bunk B."/>
            <person name="Sproer C."/>
            <person name="Streit W.R."/>
            <person name="Rodriguez L.M."/>
            <person name="Overmann J."/>
            <person name="Jimenez D.J."/>
        </authorList>
    </citation>
    <scope>NUCLEOTIDE SEQUENCE</scope>
    <source>
        <strain evidence="1">MAG 3858</strain>
    </source>
</reference>
<dbReference type="EMBL" id="CP119313">
    <property type="protein sequence ID" value="WEK20448.1"/>
    <property type="molecule type" value="Genomic_DNA"/>
</dbReference>
<dbReference type="AlphaFoldDB" id="A0AAJ6B9Q7"/>
<protein>
    <recommendedName>
        <fullName evidence="3">DUF2116 family Zn-ribbon domain-containing protein</fullName>
    </recommendedName>
</protein>
<sequence>MTAKQETAQPEKKYCIYCEKEIHGRDGKKYCNVNCKNNFNARILAVKRAKENQAFPKTIAQLKKNYRILAAYITDERDHYIPTEELRKQGFDRQVCTGAFSTNYNRYYMLYKVCFDYKWKESNNGITASYDPSAKLR</sequence>
<gene>
    <name evidence="1" type="ORF">P0Y49_04760</name>
</gene>
<proteinExistence type="predicted"/>
<evidence type="ECO:0000313" key="1">
    <source>
        <dbReference type="EMBL" id="WEK20448.1"/>
    </source>
</evidence>